<dbReference type="AlphaFoldDB" id="A0A3S0ZDA4"/>
<accession>A0A3S0ZDA4</accession>
<dbReference type="InterPro" id="IPR013320">
    <property type="entry name" value="ConA-like_dom_sf"/>
</dbReference>
<dbReference type="Gene3D" id="2.60.120.200">
    <property type="match status" value="1"/>
</dbReference>
<dbReference type="InterPro" id="IPR044156">
    <property type="entry name" value="Galectin-like"/>
</dbReference>
<dbReference type="Proteomes" id="UP000271974">
    <property type="component" value="Unassembled WGS sequence"/>
</dbReference>
<dbReference type="OrthoDB" id="6150187at2759"/>
<dbReference type="SMART" id="SM00908">
    <property type="entry name" value="Gal-bind_lectin"/>
    <property type="match status" value="1"/>
</dbReference>
<feature type="domain" description="Galectin" evidence="3">
    <location>
        <begin position="104"/>
        <end position="231"/>
    </location>
</feature>
<comment type="caution">
    <text evidence="4">The sequence shown here is derived from an EMBL/GenBank/DDBJ whole genome shotgun (WGS) entry which is preliminary data.</text>
</comment>
<keyword evidence="1 2" id="KW-0430">Lectin</keyword>
<keyword evidence="5" id="KW-1185">Reference proteome</keyword>
<dbReference type="SUPFAM" id="SSF49899">
    <property type="entry name" value="Concanavalin A-like lectins/glucanases"/>
    <property type="match status" value="1"/>
</dbReference>
<evidence type="ECO:0000313" key="4">
    <source>
        <dbReference type="EMBL" id="RUS76280.1"/>
    </source>
</evidence>
<dbReference type="GO" id="GO:0030246">
    <property type="term" value="F:carbohydrate binding"/>
    <property type="evidence" value="ECO:0007669"/>
    <property type="project" value="UniProtKB-UniRule"/>
</dbReference>
<evidence type="ECO:0000313" key="5">
    <source>
        <dbReference type="Proteomes" id="UP000271974"/>
    </source>
</evidence>
<dbReference type="PANTHER" id="PTHR11346:SF176">
    <property type="entry name" value="32 KDA BETA-GALACTOSIDE-BINDING LECTIN LEC-3"/>
    <property type="match status" value="1"/>
</dbReference>
<sequence>MLLLANLYIISSQCDLAIGPGQITGKVTATSCVEVLVADFSVGQCYLLCHYRIECHVAYTDTTNGVFRCVLCREVEAIDYTAAPEHFFLRGKVLFENHGAVSSEIVSLPGGLSVGQVIVVQFVMGSDRTFLLMVQTEDHYPFLVEFRISSSDIVRNAKFGSWGYEERSKPHFNFSAGQLVEIVYIVRHADYMVYIDRFPFFTFQHRTADLQSIQKFELTGTATNLKSIAITS</sequence>
<proteinExistence type="predicted"/>
<name>A0A3S0ZDA4_ELYCH</name>
<organism evidence="4 5">
    <name type="scientific">Elysia chlorotica</name>
    <name type="common">Eastern emerald elysia</name>
    <name type="synonym">Sea slug</name>
    <dbReference type="NCBI Taxonomy" id="188477"/>
    <lineage>
        <taxon>Eukaryota</taxon>
        <taxon>Metazoa</taxon>
        <taxon>Spiralia</taxon>
        <taxon>Lophotrochozoa</taxon>
        <taxon>Mollusca</taxon>
        <taxon>Gastropoda</taxon>
        <taxon>Heterobranchia</taxon>
        <taxon>Euthyneura</taxon>
        <taxon>Panpulmonata</taxon>
        <taxon>Sacoglossa</taxon>
        <taxon>Placobranchoidea</taxon>
        <taxon>Plakobranchidae</taxon>
        <taxon>Elysia</taxon>
    </lineage>
</organism>
<dbReference type="Pfam" id="PF00337">
    <property type="entry name" value="Gal-bind_lectin"/>
    <property type="match status" value="1"/>
</dbReference>
<dbReference type="SMART" id="SM00276">
    <property type="entry name" value="GLECT"/>
    <property type="match status" value="1"/>
</dbReference>
<dbReference type="EMBL" id="RQTK01000675">
    <property type="protein sequence ID" value="RUS76280.1"/>
    <property type="molecule type" value="Genomic_DNA"/>
</dbReference>
<gene>
    <name evidence="4" type="ORF">EGW08_015952</name>
</gene>
<evidence type="ECO:0000256" key="1">
    <source>
        <dbReference type="ARBA" id="ARBA00022734"/>
    </source>
</evidence>
<dbReference type="PANTHER" id="PTHR11346">
    <property type="entry name" value="GALECTIN"/>
    <property type="match status" value="1"/>
</dbReference>
<dbReference type="InterPro" id="IPR001079">
    <property type="entry name" value="Galectin_CRD"/>
</dbReference>
<protein>
    <recommendedName>
        <fullName evidence="2">Galectin</fullName>
    </recommendedName>
</protein>
<evidence type="ECO:0000256" key="2">
    <source>
        <dbReference type="RuleBase" id="RU102079"/>
    </source>
</evidence>
<dbReference type="PROSITE" id="PS51304">
    <property type="entry name" value="GALECTIN"/>
    <property type="match status" value="1"/>
</dbReference>
<evidence type="ECO:0000259" key="3">
    <source>
        <dbReference type="PROSITE" id="PS51304"/>
    </source>
</evidence>
<reference evidence="4 5" key="1">
    <citation type="submission" date="2019-01" db="EMBL/GenBank/DDBJ databases">
        <title>A draft genome assembly of the solar-powered sea slug Elysia chlorotica.</title>
        <authorList>
            <person name="Cai H."/>
            <person name="Li Q."/>
            <person name="Fang X."/>
            <person name="Li J."/>
            <person name="Curtis N.E."/>
            <person name="Altenburger A."/>
            <person name="Shibata T."/>
            <person name="Feng M."/>
            <person name="Maeda T."/>
            <person name="Schwartz J.A."/>
            <person name="Shigenobu S."/>
            <person name="Lundholm N."/>
            <person name="Nishiyama T."/>
            <person name="Yang H."/>
            <person name="Hasebe M."/>
            <person name="Li S."/>
            <person name="Pierce S.K."/>
            <person name="Wang J."/>
        </authorList>
    </citation>
    <scope>NUCLEOTIDE SEQUENCE [LARGE SCALE GENOMIC DNA]</scope>
    <source>
        <strain evidence="4">EC2010</strain>
        <tissue evidence="4">Whole organism of an adult</tissue>
    </source>
</reference>